<organism evidence="2 3">
    <name type="scientific">Lujinxingia vulgaris</name>
    <dbReference type="NCBI Taxonomy" id="2600176"/>
    <lineage>
        <taxon>Bacteria</taxon>
        <taxon>Deltaproteobacteria</taxon>
        <taxon>Bradymonadales</taxon>
        <taxon>Lujinxingiaceae</taxon>
        <taxon>Lujinxingia</taxon>
    </lineage>
</organism>
<dbReference type="Gene3D" id="3.40.50.300">
    <property type="entry name" value="P-loop containing nucleotide triphosphate hydrolases"/>
    <property type="match status" value="1"/>
</dbReference>
<dbReference type="InterPro" id="IPR027417">
    <property type="entry name" value="P-loop_NTPase"/>
</dbReference>
<proteinExistence type="predicted"/>
<evidence type="ECO:0000313" key="3">
    <source>
        <dbReference type="Proteomes" id="UP000321412"/>
    </source>
</evidence>
<evidence type="ECO:0000259" key="1">
    <source>
        <dbReference type="Pfam" id="PF07475"/>
    </source>
</evidence>
<dbReference type="Pfam" id="PF07475">
    <property type="entry name" value="Hpr_kinase_C"/>
    <property type="match status" value="1"/>
</dbReference>
<comment type="caution">
    <text evidence="2">The sequence shown here is derived from an EMBL/GenBank/DDBJ whole genome shotgun (WGS) entry which is preliminary data.</text>
</comment>
<dbReference type="RefSeq" id="WP_146982537.1">
    <property type="nucleotide sequence ID" value="NZ_VOSM01000009.1"/>
</dbReference>
<name>A0A5C6X6V1_9DELT</name>
<dbReference type="Proteomes" id="UP000321412">
    <property type="component" value="Unassembled WGS sequence"/>
</dbReference>
<feature type="domain" description="HPr kinase/phosphorylase C-terminal" evidence="1">
    <location>
        <begin position="127"/>
        <end position="183"/>
    </location>
</feature>
<evidence type="ECO:0000313" key="2">
    <source>
        <dbReference type="EMBL" id="TXD35419.1"/>
    </source>
</evidence>
<sequence length="317" mass="34498">MSALNHYRIYDQPIACDRPLNFAPIPSSEREDHTGIWTIEERDRPSIEGDRIHDLEDHPGGDRLEVFQSAAGQGEITYADWHFAFDLPSHQIAYEPPENSAWALDTLLERIVLPIALLTTDRPLVALHGSALRLPDGDTIAIIGDSGAGKSTTALGLVRRGATLLADDLVLVDVERRLLLAGAPSLRLALPQDAIPEASISLPTPSPDPKRIFVLPDAPASGRALPLTHLFSLGGEPHSDRDFELTQPRGGHAAALLLDQCFAFSQADPAADEARFRRAMRLLRTSPLTRVEFRRGANTLTQLDAIAHALGTNAEAH</sequence>
<reference evidence="2 3" key="1">
    <citation type="submission" date="2019-08" db="EMBL/GenBank/DDBJ databases">
        <title>Bradymonadales sp. TMQ4.</title>
        <authorList>
            <person name="Liang Q."/>
        </authorList>
    </citation>
    <scope>NUCLEOTIDE SEQUENCE [LARGE SCALE GENOMIC DNA]</scope>
    <source>
        <strain evidence="2 3">TMQ4</strain>
    </source>
</reference>
<dbReference type="GO" id="GO:0005524">
    <property type="term" value="F:ATP binding"/>
    <property type="evidence" value="ECO:0007669"/>
    <property type="project" value="InterPro"/>
</dbReference>
<keyword evidence="3" id="KW-1185">Reference proteome</keyword>
<gene>
    <name evidence="2" type="ORF">FRC98_16525</name>
</gene>
<dbReference type="GO" id="GO:0006109">
    <property type="term" value="P:regulation of carbohydrate metabolic process"/>
    <property type="evidence" value="ECO:0007669"/>
    <property type="project" value="InterPro"/>
</dbReference>
<dbReference type="GO" id="GO:0000155">
    <property type="term" value="F:phosphorelay sensor kinase activity"/>
    <property type="evidence" value="ECO:0007669"/>
    <property type="project" value="InterPro"/>
</dbReference>
<dbReference type="AlphaFoldDB" id="A0A5C6X6V1"/>
<dbReference type="SUPFAM" id="SSF53795">
    <property type="entry name" value="PEP carboxykinase-like"/>
    <property type="match status" value="1"/>
</dbReference>
<dbReference type="OrthoDB" id="5430844at2"/>
<dbReference type="InterPro" id="IPR011104">
    <property type="entry name" value="Hpr_kin/Pase_C"/>
</dbReference>
<dbReference type="EMBL" id="VOSM01000009">
    <property type="protein sequence ID" value="TXD35419.1"/>
    <property type="molecule type" value="Genomic_DNA"/>
</dbReference>
<accession>A0A5C6X6V1</accession>
<protein>
    <recommendedName>
        <fullName evidence="1">HPr kinase/phosphorylase C-terminal domain-containing protein</fullName>
    </recommendedName>
</protein>